<keyword evidence="6" id="KW-1278">Translocase</keyword>
<dbReference type="Gene3D" id="3.40.50.300">
    <property type="entry name" value="P-loop containing nucleotide triphosphate hydrolases"/>
    <property type="match status" value="1"/>
</dbReference>
<reference evidence="12" key="1">
    <citation type="journal article" date="2019" name="Int. J. Syst. Evol. Microbiol.">
        <title>The Global Catalogue of Microorganisms (GCM) 10K type strain sequencing project: providing services to taxonomists for standard genome sequencing and annotation.</title>
        <authorList>
            <consortium name="The Broad Institute Genomics Platform"/>
            <consortium name="The Broad Institute Genome Sequencing Center for Infectious Disease"/>
            <person name="Wu L."/>
            <person name="Ma J."/>
        </authorList>
    </citation>
    <scope>NUCLEOTIDE SEQUENCE [LARGE SCALE GENOMIC DNA]</scope>
    <source>
        <strain evidence="12">JCM 4816</strain>
    </source>
</reference>
<keyword evidence="4" id="KW-0547">Nucleotide-binding</keyword>
<dbReference type="GO" id="GO:0005524">
    <property type="term" value="F:ATP binding"/>
    <property type="evidence" value="ECO:0007669"/>
    <property type="project" value="UniProtKB-KW"/>
</dbReference>
<dbReference type="InterPro" id="IPR003439">
    <property type="entry name" value="ABC_transporter-like_ATP-bd"/>
</dbReference>
<keyword evidence="2" id="KW-0813">Transport</keyword>
<proteinExistence type="inferred from homology"/>
<evidence type="ECO:0000256" key="1">
    <source>
        <dbReference type="ARBA" id="ARBA00004413"/>
    </source>
</evidence>
<dbReference type="PROSITE" id="PS50893">
    <property type="entry name" value="ABC_TRANSPORTER_2"/>
    <property type="match status" value="1"/>
</dbReference>
<sequence>MSTSTRTRVPAPPHRGPELAVAATDLVKTYQPQGPAGRGKAPKPAVRALDGLSISVERGSVFGLLGPNGAGKSTTVKILTTLAAADSGQAVVAGHDVAADPAAVRRAIGVVAQRSGADPVMTGRENLVLQGRLYGMRGQEPARRADELLDRFDLTDAGRRPVRTYSGGMQRRLDVALGLVHRPEVLFLDEPTTGLDPEARQAMWDEIGRLSGDEGLTIVLTTHYLEEADRLASRLAVVDHGRVVVEGTPDGLKGELRGDAVHVELAAAPADHLPVIAALGRVPGVRDTTVDGRRVSARADDGAAAVPAVLAALAAEGLAVAAVTVARPSLDDVYLRYAGRSYQAGGETLQTTGAHQ</sequence>
<dbReference type="PROSITE" id="PS00211">
    <property type="entry name" value="ABC_TRANSPORTER_1"/>
    <property type="match status" value="1"/>
</dbReference>
<evidence type="ECO:0000256" key="5">
    <source>
        <dbReference type="ARBA" id="ARBA00022840"/>
    </source>
</evidence>
<dbReference type="Pfam" id="PF13732">
    <property type="entry name" value="DrrA1-3_C"/>
    <property type="match status" value="1"/>
</dbReference>
<dbReference type="InterPro" id="IPR027417">
    <property type="entry name" value="P-loop_NTPase"/>
</dbReference>
<evidence type="ECO:0000256" key="4">
    <source>
        <dbReference type="ARBA" id="ARBA00022741"/>
    </source>
</evidence>
<dbReference type="InterPro" id="IPR025302">
    <property type="entry name" value="DrrA1/2-like_C"/>
</dbReference>
<evidence type="ECO:0000256" key="3">
    <source>
        <dbReference type="ARBA" id="ARBA00022475"/>
    </source>
</evidence>
<dbReference type="InterPro" id="IPR050763">
    <property type="entry name" value="ABC_transporter_ATP-binding"/>
</dbReference>
<comment type="similarity">
    <text evidence="9">Belongs to the ABC transporter superfamily. Drug exporter-1 (DrugE1) (TC 3.A.1.105) family.</text>
</comment>
<evidence type="ECO:0000313" key="11">
    <source>
        <dbReference type="EMBL" id="MFC5909896.1"/>
    </source>
</evidence>
<dbReference type="Pfam" id="PF00005">
    <property type="entry name" value="ABC_tran"/>
    <property type="match status" value="1"/>
</dbReference>
<dbReference type="Proteomes" id="UP001596174">
    <property type="component" value="Unassembled WGS sequence"/>
</dbReference>
<dbReference type="PANTHER" id="PTHR42711:SF19">
    <property type="entry name" value="DOXORUBICIN RESISTANCE ATP-BINDING PROTEIN DRRA"/>
    <property type="match status" value="1"/>
</dbReference>
<name>A0ABW1G7S8_9ACTN</name>
<gene>
    <name evidence="11" type="ORF">ACFP3V_22105</name>
</gene>
<dbReference type="PANTHER" id="PTHR42711">
    <property type="entry name" value="ABC TRANSPORTER ATP-BINDING PROTEIN"/>
    <property type="match status" value="1"/>
</dbReference>
<evidence type="ECO:0000256" key="7">
    <source>
        <dbReference type="ARBA" id="ARBA00023136"/>
    </source>
</evidence>
<evidence type="ECO:0000313" key="12">
    <source>
        <dbReference type="Proteomes" id="UP001596174"/>
    </source>
</evidence>
<keyword evidence="12" id="KW-1185">Reference proteome</keyword>
<dbReference type="InterPro" id="IPR003593">
    <property type="entry name" value="AAA+_ATPase"/>
</dbReference>
<evidence type="ECO:0000256" key="8">
    <source>
        <dbReference type="ARBA" id="ARBA00023251"/>
    </source>
</evidence>
<keyword evidence="8" id="KW-0046">Antibiotic resistance</keyword>
<keyword evidence="3" id="KW-1003">Cell membrane</keyword>
<evidence type="ECO:0000256" key="9">
    <source>
        <dbReference type="ARBA" id="ARBA00049985"/>
    </source>
</evidence>
<protein>
    <submittedName>
        <fullName evidence="11">ATP-binding cassette domain-containing protein</fullName>
    </submittedName>
</protein>
<feature type="domain" description="ABC transporter" evidence="10">
    <location>
        <begin position="21"/>
        <end position="265"/>
    </location>
</feature>
<keyword evidence="5 11" id="KW-0067">ATP-binding</keyword>
<dbReference type="SMART" id="SM00382">
    <property type="entry name" value="AAA"/>
    <property type="match status" value="1"/>
</dbReference>
<dbReference type="RefSeq" id="WP_380586097.1">
    <property type="nucleotide sequence ID" value="NZ_JBHSQJ010000095.1"/>
</dbReference>
<comment type="caution">
    <text evidence="11">The sequence shown here is derived from an EMBL/GenBank/DDBJ whole genome shotgun (WGS) entry which is preliminary data.</text>
</comment>
<keyword evidence="7" id="KW-0472">Membrane</keyword>
<evidence type="ECO:0000256" key="2">
    <source>
        <dbReference type="ARBA" id="ARBA00022448"/>
    </source>
</evidence>
<evidence type="ECO:0000256" key="6">
    <source>
        <dbReference type="ARBA" id="ARBA00022967"/>
    </source>
</evidence>
<dbReference type="EMBL" id="JBHSQJ010000095">
    <property type="protein sequence ID" value="MFC5909896.1"/>
    <property type="molecule type" value="Genomic_DNA"/>
</dbReference>
<organism evidence="11 12">
    <name type="scientific">Streptacidiphilus monticola</name>
    <dbReference type="NCBI Taxonomy" id="2161674"/>
    <lineage>
        <taxon>Bacteria</taxon>
        <taxon>Bacillati</taxon>
        <taxon>Actinomycetota</taxon>
        <taxon>Actinomycetes</taxon>
        <taxon>Kitasatosporales</taxon>
        <taxon>Streptomycetaceae</taxon>
        <taxon>Streptacidiphilus</taxon>
    </lineage>
</organism>
<dbReference type="NCBIfam" id="TIGR01188">
    <property type="entry name" value="drrA"/>
    <property type="match status" value="1"/>
</dbReference>
<comment type="subcellular location">
    <subcellularLocation>
        <location evidence="1">Cell membrane</location>
        <topology evidence="1">Peripheral membrane protein</topology>
        <orientation evidence="1">Cytoplasmic side</orientation>
    </subcellularLocation>
</comment>
<dbReference type="SUPFAM" id="SSF52540">
    <property type="entry name" value="P-loop containing nucleoside triphosphate hydrolases"/>
    <property type="match status" value="1"/>
</dbReference>
<dbReference type="InterPro" id="IPR005894">
    <property type="entry name" value="DrrA"/>
</dbReference>
<dbReference type="InterPro" id="IPR017871">
    <property type="entry name" value="ABC_transporter-like_CS"/>
</dbReference>
<accession>A0ABW1G7S8</accession>
<evidence type="ECO:0000259" key="10">
    <source>
        <dbReference type="PROSITE" id="PS50893"/>
    </source>
</evidence>